<evidence type="ECO:0000259" key="1">
    <source>
        <dbReference type="Pfam" id="PF01973"/>
    </source>
</evidence>
<proteinExistence type="predicted"/>
<dbReference type="Pfam" id="PF20157">
    <property type="entry name" value="Maf_flag10_N"/>
    <property type="match status" value="1"/>
</dbReference>
<dbReference type="PANTHER" id="PTHR41786:SF1">
    <property type="entry name" value="6-HYDROXYMETHYLPTERIN DIPHOSPHOKINASE MPTE-LIKE DOMAIN-CONTAINING PROTEIN"/>
    <property type="match status" value="1"/>
</dbReference>
<dbReference type="GO" id="GO:0016740">
    <property type="term" value="F:transferase activity"/>
    <property type="evidence" value="ECO:0007669"/>
    <property type="project" value="UniProtKB-KW"/>
</dbReference>
<dbReference type="InterPro" id="IPR002826">
    <property type="entry name" value="MptE-like"/>
</dbReference>
<evidence type="ECO:0000313" key="3">
    <source>
        <dbReference type="EMBL" id="QHT63440.1"/>
    </source>
</evidence>
<dbReference type="Pfam" id="PF01973">
    <property type="entry name" value="MptE-like"/>
    <property type="match status" value="1"/>
</dbReference>
<dbReference type="Gene3D" id="3.90.1480.10">
    <property type="entry name" value="Alpha-2,3-sialyltransferase"/>
    <property type="match status" value="1"/>
</dbReference>
<dbReference type="Proteomes" id="UP000476064">
    <property type="component" value="Chromosome"/>
</dbReference>
<feature type="domain" description="6-hydroxymethylpterin diphosphokinase MptE-like" evidence="1">
    <location>
        <begin position="338"/>
        <end position="504"/>
    </location>
</feature>
<dbReference type="KEGG" id="plyc:GXP70_28130"/>
<organism evidence="3 4">
    <name type="scientific">Paenibacillus lycopersici</name>
    <dbReference type="NCBI Taxonomy" id="2704462"/>
    <lineage>
        <taxon>Bacteria</taxon>
        <taxon>Bacillati</taxon>
        <taxon>Bacillota</taxon>
        <taxon>Bacilli</taxon>
        <taxon>Bacillales</taxon>
        <taxon>Paenibacillaceae</taxon>
        <taxon>Paenibacillus</taxon>
    </lineage>
</organism>
<dbReference type="InterPro" id="IPR045376">
    <property type="entry name" value="Maf_N"/>
</dbReference>
<evidence type="ECO:0000313" key="4">
    <source>
        <dbReference type="Proteomes" id="UP000476064"/>
    </source>
</evidence>
<keyword evidence="3" id="KW-0808">Transferase</keyword>
<dbReference type="RefSeq" id="WP_162359980.1">
    <property type="nucleotide sequence ID" value="NZ_CP048209.1"/>
</dbReference>
<name>A0A6C0G6N5_9BACL</name>
<sequence>MEQPMTAINPILDDIRVFLPRLTAACESMAKLLYQQLTDQTWQQFGDIVEGIDDLYRTLNAIQADMEHSIGFYALKEVLARTTVALSEQFQAMNQCMDNEDYVGASDRMKYELIASIEQLAAYVGEPTAVLEHRYVSNLTYFKAHYPQLYLQFSGRPREEVQYQLGYAKNGQPNLYIEHASACLYSQYDPAHEAQCWVESLGDRSGSKSHCMVFGFGFGYHVRAYADAYPEHWMYIYEPDEQVFQSAMSVVDFQSVLANMQVKEIRVGGSRLDRSQLFHRYLKYLKEEPATLALPVYNRIRAAEQAEFFTEMKNAIKSFDSLNVMCDRYGWQWVENELFNVVKCLHSPSIHELSGTMKEHIAVIAGAGPSLEADIETLRKLKEHAVIFAAGSTIQSLLHFGVPPHMIVAMDGTDDNYNAFKHVNTADIPLLFSPMVHHRIMESRVANMIHVSLKSDTVTLNLLQSGDEEPVFDATESVTGTAIQAAIYMGCQEIVFTGQDFSFPGASVYAPGAKHFSKQILDSTVEQAAMRIENVQGAMNPTNDSMMAVLEGVERIIAKYPNVRFTNTSQWGAKIKDTVWEPLSSVLERVRGTMLEGNSVSNRVSALPRYDEGRSAEISGRLDQLYEQLLANEQRLRKLDKILADLAALSRTNPNKCGKLMMDVNQEWHAIVHSLPFQALYVKVFRNEIIHMERDLPDAVQESSLIKRAELTRDVVRPLIQTLLAGTPALQRIIEEAIHRVNKEKQLFSTT</sequence>
<keyword evidence="4" id="KW-1185">Reference proteome</keyword>
<dbReference type="PANTHER" id="PTHR41786">
    <property type="entry name" value="MOTILITY ACCESSORY FACTOR MAF"/>
    <property type="match status" value="1"/>
</dbReference>
<reference evidence="3 4" key="1">
    <citation type="submission" date="2020-01" db="EMBL/GenBank/DDBJ databases">
        <title>Paenibacillus sp. nov., isolated from tomato rhizosphere.</title>
        <authorList>
            <person name="Weon H.-Y."/>
            <person name="Lee S.A."/>
        </authorList>
    </citation>
    <scope>NUCLEOTIDE SEQUENCE [LARGE SCALE GENOMIC DNA]</scope>
    <source>
        <strain evidence="3 4">12200R-189</strain>
    </source>
</reference>
<evidence type="ECO:0000259" key="2">
    <source>
        <dbReference type="Pfam" id="PF20157"/>
    </source>
</evidence>
<dbReference type="EMBL" id="CP048209">
    <property type="protein sequence ID" value="QHT63440.1"/>
    <property type="molecule type" value="Genomic_DNA"/>
</dbReference>
<feature type="domain" description="Glycosyltransferase Maf N-terminal" evidence="2">
    <location>
        <begin position="211"/>
        <end position="287"/>
    </location>
</feature>
<gene>
    <name evidence="3" type="ORF">GXP70_28130</name>
</gene>
<protein>
    <submittedName>
        <fullName evidence="3">Motility associated factor glycosyltransferase family protein</fullName>
    </submittedName>
</protein>
<accession>A0A6C0G6N5</accession>
<dbReference type="AlphaFoldDB" id="A0A6C0G6N5"/>